<gene>
    <name evidence="1" type="ORF">B0T24DRAFT_718531</name>
</gene>
<keyword evidence="2" id="KW-1185">Reference proteome</keyword>
<sequence>MAPTNAPRGVTRWRSTSVASSSLVDEIYVKAEPEDEGEDGVVPQAQGDNQVAARQVATQAPTPNEAKSLYTIFVGEEERKLPQSKFLDSVWGNGLDSACHTCGREFEFTPGNENSICRTIQLASSQTIQQEDKITHPGFDVCTFRIIDRHLGCVDQHEPPVSISLQFHASVAMAKDSGLGNPFDREAARLVHHTIADTLKALAEYRDFCDPEILHDYLSIALWHPKMGRFCHKPFSPGRYFPPIALHWYDVPSASLAALCESGDASPSRFYNGLLSSLNDDPFSGDPIAKQAAKTYQMAKSTLFNLESWWRLPEKSRTLHAALHYLGFEPD</sequence>
<accession>A0AAE0KGG2</accession>
<dbReference type="AlphaFoldDB" id="A0AAE0KGG2"/>
<dbReference type="Proteomes" id="UP001287356">
    <property type="component" value="Unassembled WGS sequence"/>
</dbReference>
<reference evidence="1" key="1">
    <citation type="journal article" date="2023" name="Mol. Phylogenet. Evol.">
        <title>Genome-scale phylogeny and comparative genomics of the fungal order Sordariales.</title>
        <authorList>
            <person name="Hensen N."/>
            <person name="Bonometti L."/>
            <person name="Westerberg I."/>
            <person name="Brannstrom I.O."/>
            <person name="Guillou S."/>
            <person name="Cros-Aarteil S."/>
            <person name="Calhoun S."/>
            <person name="Haridas S."/>
            <person name="Kuo A."/>
            <person name="Mondo S."/>
            <person name="Pangilinan J."/>
            <person name="Riley R."/>
            <person name="LaButti K."/>
            <person name="Andreopoulos B."/>
            <person name="Lipzen A."/>
            <person name="Chen C."/>
            <person name="Yan M."/>
            <person name="Daum C."/>
            <person name="Ng V."/>
            <person name="Clum A."/>
            <person name="Steindorff A."/>
            <person name="Ohm R.A."/>
            <person name="Martin F."/>
            <person name="Silar P."/>
            <person name="Natvig D.O."/>
            <person name="Lalanne C."/>
            <person name="Gautier V."/>
            <person name="Ament-Velasquez S.L."/>
            <person name="Kruys A."/>
            <person name="Hutchinson M.I."/>
            <person name="Powell A.J."/>
            <person name="Barry K."/>
            <person name="Miller A.N."/>
            <person name="Grigoriev I.V."/>
            <person name="Debuchy R."/>
            <person name="Gladieux P."/>
            <person name="Hiltunen Thoren M."/>
            <person name="Johannesson H."/>
        </authorList>
    </citation>
    <scope>NUCLEOTIDE SEQUENCE</scope>
    <source>
        <strain evidence="1">CBS 958.72</strain>
    </source>
</reference>
<reference evidence="1" key="2">
    <citation type="submission" date="2023-06" db="EMBL/GenBank/DDBJ databases">
        <authorList>
            <consortium name="Lawrence Berkeley National Laboratory"/>
            <person name="Haridas S."/>
            <person name="Hensen N."/>
            <person name="Bonometti L."/>
            <person name="Westerberg I."/>
            <person name="Brannstrom I.O."/>
            <person name="Guillou S."/>
            <person name="Cros-Aarteil S."/>
            <person name="Calhoun S."/>
            <person name="Kuo A."/>
            <person name="Mondo S."/>
            <person name="Pangilinan J."/>
            <person name="Riley R."/>
            <person name="Labutti K."/>
            <person name="Andreopoulos B."/>
            <person name="Lipzen A."/>
            <person name="Chen C."/>
            <person name="Yanf M."/>
            <person name="Daum C."/>
            <person name="Ng V."/>
            <person name="Clum A."/>
            <person name="Steindorff A."/>
            <person name="Ohm R."/>
            <person name="Martin F."/>
            <person name="Silar P."/>
            <person name="Natvig D."/>
            <person name="Lalanne C."/>
            <person name="Gautier V."/>
            <person name="Ament-Velasquez S.L."/>
            <person name="Kruys A."/>
            <person name="Hutchinson M.I."/>
            <person name="Powell A.J."/>
            <person name="Barry K."/>
            <person name="Miller A.N."/>
            <person name="Grigoriev I.V."/>
            <person name="Debuchy R."/>
            <person name="Gladieux P."/>
            <person name="Thoren M.H."/>
            <person name="Johannesson H."/>
        </authorList>
    </citation>
    <scope>NUCLEOTIDE SEQUENCE</scope>
    <source>
        <strain evidence="1">CBS 958.72</strain>
    </source>
</reference>
<comment type="caution">
    <text evidence="1">The sequence shown here is derived from an EMBL/GenBank/DDBJ whole genome shotgun (WGS) entry which is preliminary data.</text>
</comment>
<proteinExistence type="predicted"/>
<protein>
    <submittedName>
        <fullName evidence="1">Uncharacterized protein</fullName>
    </submittedName>
</protein>
<name>A0AAE0KGG2_9PEZI</name>
<evidence type="ECO:0000313" key="1">
    <source>
        <dbReference type="EMBL" id="KAK3376084.1"/>
    </source>
</evidence>
<evidence type="ECO:0000313" key="2">
    <source>
        <dbReference type="Proteomes" id="UP001287356"/>
    </source>
</evidence>
<dbReference type="EMBL" id="JAULSN010000003">
    <property type="protein sequence ID" value="KAK3376084.1"/>
    <property type="molecule type" value="Genomic_DNA"/>
</dbReference>
<organism evidence="1 2">
    <name type="scientific">Lasiosphaeria ovina</name>
    <dbReference type="NCBI Taxonomy" id="92902"/>
    <lineage>
        <taxon>Eukaryota</taxon>
        <taxon>Fungi</taxon>
        <taxon>Dikarya</taxon>
        <taxon>Ascomycota</taxon>
        <taxon>Pezizomycotina</taxon>
        <taxon>Sordariomycetes</taxon>
        <taxon>Sordariomycetidae</taxon>
        <taxon>Sordariales</taxon>
        <taxon>Lasiosphaeriaceae</taxon>
        <taxon>Lasiosphaeria</taxon>
    </lineage>
</organism>